<keyword evidence="3" id="KW-1185">Reference proteome</keyword>
<reference evidence="2" key="1">
    <citation type="journal article" date="2020" name="Stud. Mycol.">
        <title>101 Dothideomycetes genomes: a test case for predicting lifestyles and emergence of pathogens.</title>
        <authorList>
            <person name="Haridas S."/>
            <person name="Albert R."/>
            <person name="Binder M."/>
            <person name="Bloem J."/>
            <person name="Labutti K."/>
            <person name="Salamov A."/>
            <person name="Andreopoulos B."/>
            <person name="Baker S."/>
            <person name="Barry K."/>
            <person name="Bills G."/>
            <person name="Bluhm B."/>
            <person name="Cannon C."/>
            <person name="Castanera R."/>
            <person name="Culley D."/>
            <person name="Daum C."/>
            <person name="Ezra D."/>
            <person name="Gonzalez J."/>
            <person name="Henrissat B."/>
            <person name="Kuo A."/>
            <person name="Liang C."/>
            <person name="Lipzen A."/>
            <person name="Lutzoni F."/>
            <person name="Magnuson J."/>
            <person name="Mondo S."/>
            <person name="Nolan M."/>
            <person name="Ohm R."/>
            <person name="Pangilinan J."/>
            <person name="Park H.-J."/>
            <person name="Ramirez L."/>
            <person name="Alfaro M."/>
            <person name="Sun H."/>
            <person name="Tritt A."/>
            <person name="Yoshinaga Y."/>
            <person name="Zwiers L.-H."/>
            <person name="Turgeon B."/>
            <person name="Goodwin S."/>
            <person name="Spatafora J."/>
            <person name="Crous P."/>
            <person name="Grigoriev I."/>
        </authorList>
    </citation>
    <scope>NUCLEOTIDE SEQUENCE</scope>
    <source>
        <strain evidence="2">CBS 107.79</strain>
    </source>
</reference>
<accession>A0A6A5V326</accession>
<evidence type="ECO:0000256" key="1">
    <source>
        <dbReference type="SAM" id="MobiDB-lite"/>
    </source>
</evidence>
<proteinExistence type="predicted"/>
<evidence type="ECO:0000313" key="2">
    <source>
        <dbReference type="EMBL" id="KAF1971661.1"/>
    </source>
</evidence>
<evidence type="ECO:0000313" key="3">
    <source>
        <dbReference type="Proteomes" id="UP000800036"/>
    </source>
</evidence>
<dbReference type="Proteomes" id="UP000800036">
    <property type="component" value="Unassembled WGS sequence"/>
</dbReference>
<protein>
    <submittedName>
        <fullName evidence="2">Uncharacterized protein</fullName>
    </submittedName>
</protein>
<dbReference type="AlphaFoldDB" id="A0A6A5V326"/>
<gene>
    <name evidence="2" type="ORF">BU23DRAFT_555835</name>
</gene>
<name>A0A6A5V326_9PLEO</name>
<dbReference type="EMBL" id="ML976692">
    <property type="protein sequence ID" value="KAF1971661.1"/>
    <property type="molecule type" value="Genomic_DNA"/>
</dbReference>
<feature type="region of interest" description="Disordered" evidence="1">
    <location>
        <begin position="1"/>
        <end position="68"/>
    </location>
</feature>
<feature type="compositionally biased region" description="Polar residues" evidence="1">
    <location>
        <begin position="50"/>
        <end position="59"/>
    </location>
</feature>
<organism evidence="2 3">
    <name type="scientific">Bimuria novae-zelandiae CBS 107.79</name>
    <dbReference type="NCBI Taxonomy" id="1447943"/>
    <lineage>
        <taxon>Eukaryota</taxon>
        <taxon>Fungi</taxon>
        <taxon>Dikarya</taxon>
        <taxon>Ascomycota</taxon>
        <taxon>Pezizomycotina</taxon>
        <taxon>Dothideomycetes</taxon>
        <taxon>Pleosporomycetidae</taxon>
        <taxon>Pleosporales</taxon>
        <taxon>Massarineae</taxon>
        <taxon>Didymosphaeriaceae</taxon>
        <taxon>Bimuria</taxon>
    </lineage>
</organism>
<sequence>MTSPTPHAHYRSSRRTDHHPRPTIPRELYRPGPWAVPPAFATSEDPIPQRPQNSSSKVTPTVAASYPW</sequence>
<feature type="compositionally biased region" description="Basic residues" evidence="1">
    <location>
        <begin position="8"/>
        <end position="18"/>
    </location>
</feature>